<protein>
    <recommendedName>
        <fullName evidence="3">Autotransporter domain-containing protein</fullName>
    </recommendedName>
</protein>
<evidence type="ECO:0000256" key="2">
    <source>
        <dbReference type="SAM" id="SignalP"/>
    </source>
</evidence>
<feature type="domain" description="Autotransporter" evidence="3">
    <location>
        <begin position="1642"/>
        <end position="1920"/>
    </location>
</feature>
<dbReference type="InterPro" id="IPR005546">
    <property type="entry name" value="Autotransporte_beta"/>
</dbReference>
<evidence type="ECO:0000256" key="1">
    <source>
        <dbReference type="SAM" id="MobiDB-lite"/>
    </source>
</evidence>
<feature type="region of interest" description="Disordered" evidence="1">
    <location>
        <begin position="456"/>
        <end position="478"/>
    </location>
</feature>
<proteinExistence type="predicted"/>
<sequence>MNTKARMKITTSMAGLAVALVLGSGTAHAACAVEDSTVTCSGADNTADEVNTAISPASAPPPDLTLLIAPDGTVIQPGSTIFPSSAFEGTVSITNDGQIGTSDAPVGIDYENYAASGTNVFNLTNGMNASIFGYVYALAGNVSITNEGTVTDWIDGLAQAYSTETTDGVTTNSYSGDVAIENSGTVGRTDPVTGAFVPGSIYAYGADSAAVDNTGVAGAITASSGADSSTTNGGYVPTTDGTVTTNTYFYETAANEGTASVSIGEGGSATSVSVWNGGTGDTSADIQGTLGSPEAPGSVTVSNDAYDYSYERSYSTDSDNPDYYASRTVYSYDYKGGDSSATVGPDGMVYGDVGVSTAGGAASVDVAGSVGGSVSASSVATDYSYEQTYDSNTGTSASRTTMIRTKSGGPAVVSIDEMTSVGGSVAVQGDESADLDNAGRIGGSVYVASARPGVRTFEEQTSSSSSSTADDGTTTDNYASSTQYVDETLGGPAAFTNAAGAIVEGSTTVTGATDATVASDGHLIGNVSVTAAGTRMEYENIYTYSSVTPPAATGPVTVDTTNTTMTSSTATGGVASGTYAGSVGAVQFINANGVAANVSQSGQSGSTADISGVIIGSFSGTAGASNSESSNVETYHSVFDGTDTTVDYTRSYESSSEQIAADSSATVTGRVTNDASGATGNVMLSSSGGDASLLVDGGIIEGDTSLTAGGSNSTFAIELEQSFLNDVEQSETYSTVSTTTAVPGMASATLIGATLGDVEDETGGNLTLNGSGGAMASIDGDSEVVGNVSLSAFASNSESTFDRTATRVDDDTVDRAEVRSSSTTRVGGDTLAEVDGVVHGTVMADSGAGNATVNLTGQALQGVYAYTGATDSTYNSTTVYSNNSFTGGSYDTTESTSTGMDVGGAATINIASNADLAGNNLPAVETGEIIASGRAGSFVTIGEGTRVLTGNQEMNVPPGGYIGVGGFYDNSVSTFFADNSGIGSSTSTYTSTEVDGPSVFLNNGIVGAPTEALDFYDGSVYVEVFGISGAEATNNGAIFGDVLVDGIGENYSSVTEITGTLDPVLRTEVITRTYTPVGGDATLLNNGLITGDAEIYGGNSVLTNNGVIRGTIYSGIYLPNYTTTQTDTAFSAGEETLLSQGDSFVQDILIDQNGVAAGGVSIFGAYDDYDPEDRLSDMPTSTINATINLNNGSVTGTGVFAEQNEDGSFATNTMLNLNGSGYFGLALSDDGTEALSVLSPFGSIDPYLSQENLSTLMSMGNNVFGLGVSVRGVEQITKTGDGTFIITGTAYDENADGTPPLPAWTFDIGSFVINGGEVQLDVVGSSYDLYNYGEYGVGLGGFAVTGSMDLEAPVFGIRGDVENNATLVLGRRVELPQSLFLNNLVAPGTEVIAGIEIRQEGNFTQSESGTLVVGVAPTLARSTQTEVAPGVSRGLFGTSFTGVALAPFTTAENSNVPFSTPSFVELDGDLSLDGTVSLATTRGAIYVGGTSTDLFSVSGDVDYSGATVTDGLGSSFVSFGLTDYAEGDMTKVAIEVVRTPYASVAADANSAAAADGLDAALPGIVDMLTTDAAGGAAFTTVEEFAAVQDVATVISAFDTQLSNAQVTEGLRELSSGAYYGSLLATRTTDPFGDFTRQAPVSVGSGSFNLWLSPNGSFAKYSANESAGASGLRADLYGGSVGLGVTTSAGGEYGVGFGYGRVDTSARGTPEKAKANTYMVGAFARQAFGQAHVAAQVVFGWSNWEATREMPLFSRTATADFDSKETRFILQGGYDFPIGMNAVATPFARIDLRHYSFDGFTEEGAGGIGLDVQSRSKTVLSPELGVKVAGDFETGLATLRPELSVSYTFQGDVGARRDVAYLGDTSSVFRLEGVDPDGFFTMGAGLGAAIGERSTVFVRGSYSTGGGVKDANVGAGVKIGF</sequence>
<dbReference type="PROSITE" id="PS51208">
    <property type="entry name" value="AUTOTRANSPORTER"/>
    <property type="match status" value="1"/>
</dbReference>
<dbReference type="EMBL" id="BMLK01000011">
    <property type="protein sequence ID" value="GGN52585.1"/>
    <property type="molecule type" value="Genomic_DNA"/>
</dbReference>
<dbReference type="Gene3D" id="2.40.128.130">
    <property type="entry name" value="Autotransporter beta-domain"/>
    <property type="match status" value="1"/>
</dbReference>
<organism evidence="4 5">
    <name type="scientific">Novosphingobium indicum</name>
    <dbReference type="NCBI Taxonomy" id="462949"/>
    <lineage>
        <taxon>Bacteria</taxon>
        <taxon>Pseudomonadati</taxon>
        <taxon>Pseudomonadota</taxon>
        <taxon>Alphaproteobacteria</taxon>
        <taxon>Sphingomonadales</taxon>
        <taxon>Sphingomonadaceae</taxon>
        <taxon>Novosphingobium</taxon>
    </lineage>
</organism>
<keyword evidence="2" id="KW-0732">Signal</keyword>
<dbReference type="Proteomes" id="UP000605099">
    <property type="component" value="Unassembled WGS sequence"/>
</dbReference>
<dbReference type="SUPFAM" id="SSF103515">
    <property type="entry name" value="Autotransporter"/>
    <property type="match status" value="1"/>
</dbReference>
<accession>A0ABQ2JRN8</accession>
<gene>
    <name evidence="4" type="ORF">GCM10011349_26290</name>
</gene>
<feature type="chain" id="PRO_5046652160" description="Autotransporter domain-containing protein" evidence="2">
    <location>
        <begin position="30"/>
        <end position="1920"/>
    </location>
</feature>
<name>A0ABQ2JRN8_9SPHN</name>
<dbReference type="Pfam" id="PF03797">
    <property type="entry name" value="Autotransporter"/>
    <property type="match status" value="1"/>
</dbReference>
<evidence type="ECO:0000313" key="4">
    <source>
        <dbReference type="EMBL" id="GGN52585.1"/>
    </source>
</evidence>
<dbReference type="SMART" id="SM00869">
    <property type="entry name" value="Autotransporter"/>
    <property type="match status" value="1"/>
</dbReference>
<reference evidence="5" key="1">
    <citation type="journal article" date="2019" name="Int. J. Syst. Evol. Microbiol.">
        <title>The Global Catalogue of Microorganisms (GCM) 10K type strain sequencing project: providing services to taxonomists for standard genome sequencing and annotation.</title>
        <authorList>
            <consortium name="The Broad Institute Genomics Platform"/>
            <consortium name="The Broad Institute Genome Sequencing Center for Infectious Disease"/>
            <person name="Wu L."/>
            <person name="Ma J."/>
        </authorList>
    </citation>
    <scope>NUCLEOTIDE SEQUENCE [LARGE SCALE GENOMIC DNA]</scope>
    <source>
        <strain evidence="5">CGMCC 1.6784</strain>
    </source>
</reference>
<dbReference type="InterPro" id="IPR036709">
    <property type="entry name" value="Autotransporte_beta_dom_sf"/>
</dbReference>
<keyword evidence="5" id="KW-1185">Reference proteome</keyword>
<evidence type="ECO:0000313" key="5">
    <source>
        <dbReference type="Proteomes" id="UP000605099"/>
    </source>
</evidence>
<evidence type="ECO:0000259" key="3">
    <source>
        <dbReference type="PROSITE" id="PS51208"/>
    </source>
</evidence>
<comment type="caution">
    <text evidence="4">The sequence shown here is derived from an EMBL/GenBank/DDBJ whole genome shotgun (WGS) entry which is preliminary data.</text>
</comment>
<feature type="compositionally biased region" description="Low complexity" evidence="1">
    <location>
        <begin position="461"/>
        <end position="476"/>
    </location>
</feature>
<feature type="signal peptide" evidence="2">
    <location>
        <begin position="1"/>
        <end position="29"/>
    </location>
</feature>
<dbReference type="RefSeq" id="WP_188820139.1">
    <property type="nucleotide sequence ID" value="NZ_BMLK01000011.1"/>
</dbReference>